<dbReference type="FunFam" id="3.30.160.60:FF:000072">
    <property type="entry name" value="zinc finger protein 143 isoform X1"/>
    <property type="match status" value="1"/>
</dbReference>
<dbReference type="FunFam" id="3.30.160.60:FF:000446">
    <property type="entry name" value="Zinc finger protein"/>
    <property type="match status" value="1"/>
</dbReference>
<dbReference type="PROSITE" id="PS00028">
    <property type="entry name" value="ZINC_FINGER_C2H2_1"/>
    <property type="match status" value="6"/>
</dbReference>
<dbReference type="GO" id="GO:0006355">
    <property type="term" value="P:regulation of DNA-templated transcription"/>
    <property type="evidence" value="ECO:0007669"/>
    <property type="project" value="UniProtKB-ARBA"/>
</dbReference>
<dbReference type="SMART" id="SM00868">
    <property type="entry name" value="zf-AD"/>
    <property type="match status" value="2"/>
</dbReference>
<dbReference type="RefSeq" id="XP_028025238.1">
    <property type="nucleotide sequence ID" value="XM_028169437.1"/>
</dbReference>
<protein>
    <submittedName>
        <fullName evidence="13">Gastrula zinc finger protein XlCGF17.1-like</fullName>
    </submittedName>
</protein>
<dbReference type="FunFam" id="3.30.160.60:FF:002343">
    <property type="entry name" value="Zinc finger protein 33A"/>
    <property type="match status" value="1"/>
</dbReference>
<organism evidence="12 13">
    <name type="scientific">Bombyx mandarina</name>
    <name type="common">Wild silk moth</name>
    <name type="synonym">Wild silkworm</name>
    <dbReference type="NCBI Taxonomy" id="7092"/>
    <lineage>
        <taxon>Eukaryota</taxon>
        <taxon>Metazoa</taxon>
        <taxon>Ecdysozoa</taxon>
        <taxon>Arthropoda</taxon>
        <taxon>Hexapoda</taxon>
        <taxon>Insecta</taxon>
        <taxon>Pterygota</taxon>
        <taxon>Neoptera</taxon>
        <taxon>Endopterygota</taxon>
        <taxon>Lepidoptera</taxon>
        <taxon>Glossata</taxon>
        <taxon>Ditrysia</taxon>
        <taxon>Bombycoidea</taxon>
        <taxon>Bombycidae</taxon>
        <taxon>Bombycinae</taxon>
        <taxon>Bombyx</taxon>
    </lineage>
</organism>
<dbReference type="GO" id="GO:0008270">
    <property type="term" value="F:zinc ion binding"/>
    <property type="evidence" value="ECO:0007669"/>
    <property type="project" value="UniProtKB-UniRule"/>
</dbReference>
<dbReference type="Gene3D" id="3.30.160.60">
    <property type="entry name" value="Classic Zinc Finger"/>
    <property type="match status" value="6"/>
</dbReference>
<dbReference type="KEGG" id="bman:114239293"/>
<dbReference type="PROSITE" id="PS50157">
    <property type="entry name" value="ZINC_FINGER_C2H2_2"/>
    <property type="match status" value="6"/>
</dbReference>
<evidence type="ECO:0000256" key="2">
    <source>
        <dbReference type="ARBA" id="ARBA00022723"/>
    </source>
</evidence>
<evidence type="ECO:0000256" key="1">
    <source>
        <dbReference type="ARBA" id="ARBA00004123"/>
    </source>
</evidence>
<accession>A0A6J2J7M1</accession>
<keyword evidence="2 8" id="KW-0479">Metal-binding</keyword>
<gene>
    <name evidence="13" type="primary">LOC114239293</name>
</gene>
<evidence type="ECO:0000259" key="10">
    <source>
        <dbReference type="PROSITE" id="PS50157"/>
    </source>
</evidence>
<dbReference type="FunFam" id="3.30.160.60:FF:000624">
    <property type="entry name" value="zinc finger protein 697"/>
    <property type="match status" value="1"/>
</dbReference>
<dbReference type="SMART" id="SM00355">
    <property type="entry name" value="ZnF_C2H2"/>
    <property type="match status" value="6"/>
</dbReference>
<dbReference type="SUPFAM" id="SSF57667">
    <property type="entry name" value="beta-beta-alpha zinc fingers"/>
    <property type="match status" value="3"/>
</dbReference>
<dbReference type="Gene3D" id="3.40.1800.20">
    <property type="match status" value="1"/>
</dbReference>
<keyword evidence="3" id="KW-0677">Repeat</keyword>
<dbReference type="InterPro" id="IPR050888">
    <property type="entry name" value="ZnF_C2H2-type_TF"/>
</dbReference>
<keyword evidence="12" id="KW-1185">Reference proteome</keyword>
<feature type="domain" description="C2H2-type" evidence="10">
    <location>
        <begin position="251"/>
        <end position="278"/>
    </location>
</feature>
<dbReference type="InterPro" id="IPR036236">
    <property type="entry name" value="Znf_C2H2_sf"/>
</dbReference>
<sequence>MSSGNICRICLGHDSLTSIFHKRGLSMLSTQIMSLARVHITPNDGLPSTICTKCITKLDECIEFIRLCERSDVELRLSLENIVKKRKLKAEELCVDEDGSSPARTENEKSPVVDENNCETTSDLHKDVYDKNDKKRRKQQCFTCGKVMSSRFRLKTHLITHTGEKPFSCPHCSKCFSLSQNLKVHMRTHTGEKPLQCSVCGESFAQSAGLAAHRRKHTGQMPYSCVLCPRRFRTVGHLQYHVRRHTGEKNYECDTCNRAFITRSDLKQHMLTHTGDRPHVCSICGIRLTRSSHLKRHIQQIHNSQKANVKVECFKTNEKV</sequence>
<feature type="domain" description="C2H2-type" evidence="10">
    <location>
        <begin position="167"/>
        <end position="194"/>
    </location>
</feature>
<evidence type="ECO:0000256" key="6">
    <source>
        <dbReference type="ARBA" id="ARBA00023242"/>
    </source>
</evidence>
<feature type="binding site" evidence="8">
    <location>
        <position position="10"/>
    </location>
    <ligand>
        <name>Zn(2+)</name>
        <dbReference type="ChEBI" id="CHEBI:29105"/>
    </ligand>
</feature>
<comment type="subcellular location">
    <subcellularLocation>
        <location evidence="1">Nucleus</location>
    </subcellularLocation>
</comment>
<evidence type="ECO:0000256" key="8">
    <source>
        <dbReference type="PROSITE-ProRule" id="PRU01263"/>
    </source>
</evidence>
<evidence type="ECO:0000256" key="5">
    <source>
        <dbReference type="ARBA" id="ARBA00022833"/>
    </source>
</evidence>
<evidence type="ECO:0000256" key="7">
    <source>
        <dbReference type="PROSITE-ProRule" id="PRU00042"/>
    </source>
</evidence>
<feature type="domain" description="ZAD" evidence="11">
    <location>
        <begin position="5"/>
        <end position="78"/>
    </location>
</feature>
<evidence type="ECO:0000259" key="11">
    <source>
        <dbReference type="PROSITE" id="PS51915"/>
    </source>
</evidence>
<keyword evidence="5 8" id="KW-0862">Zinc</keyword>
<evidence type="ECO:0000256" key="3">
    <source>
        <dbReference type="ARBA" id="ARBA00022737"/>
    </source>
</evidence>
<evidence type="ECO:0000313" key="12">
    <source>
        <dbReference type="Proteomes" id="UP000504629"/>
    </source>
</evidence>
<dbReference type="Pfam" id="PF07776">
    <property type="entry name" value="zf-AD"/>
    <property type="match status" value="1"/>
</dbReference>
<name>A0A6J2J7M1_BOMMA</name>
<evidence type="ECO:0000256" key="9">
    <source>
        <dbReference type="SAM" id="MobiDB-lite"/>
    </source>
</evidence>
<feature type="domain" description="C2H2-type" evidence="10">
    <location>
        <begin position="139"/>
        <end position="166"/>
    </location>
</feature>
<dbReference type="InterPro" id="IPR012934">
    <property type="entry name" value="Znf_AD"/>
</dbReference>
<feature type="binding site" evidence="8">
    <location>
        <position position="7"/>
    </location>
    <ligand>
        <name>Zn(2+)</name>
        <dbReference type="ChEBI" id="CHEBI:29105"/>
    </ligand>
</feature>
<feature type="binding site" evidence="8">
    <location>
        <position position="54"/>
    </location>
    <ligand>
        <name>Zn(2+)</name>
        <dbReference type="ChEBI" id="CHEBI:29105"/>
    </ligand>
</feature>
<evidence type="ECO:0000313" key="13">
    <source>
        <dbReference type="RefSeq" id="XP_028025238.1"/>
    </source>
</evidence>
<feature type="domain" description="C2H2-type" evidence="10">
    <location>
        <begin position="223"/>
        <end position="250"/>
    </location>
</feature>
<feature type="domain" description="C2H2-type" evidence="10">
    <location>
        <begin position="279"/>
        <end position="307"/>
    </location>
</feature>
<dbReference type="InterPro" id="IPR013087">
    <property type="entry name" value="Znf_C2H2_type"/>
</dbReference>
<dbReference type="FunFam" id="3.30.160.60:FF:000328">
    <property type="entry name" value="Zinc finger protein 1079"/>
    <property type="match status" value="1"/>
</dbReference>
<feature type="region of interest" description="Disordered" evidence="9">
    <location>
        <begin position="98"/>
        <end position="118"/>
    </location>
</feature>
<dbReference type="PROSITE" id="PS51915">
    <property type="entry name" value="ZAD"/>
    <property type="match status" value="1"/>
</dbReference>
<reference evidence="13" key="1">
    <citation type="submission" date="2025-08" db="UniProtKB">
        <authorList>
            <consortium name="RefSeq"/>
        </authorList>
    </citation>
    <scope>IDENTIFICATION</scope>
    <source>
        <tissue evidence="13">Silk gland</tissue>
    </source>
</reference>
<dbReference type="PANTHER" id="PTHR24406">
    <property type="entry name" value="TRANSCRIPTIONAL REPRESSOR CTCFL-RELATED"/>
    <property type="match status" value="1"/>
</dbReference>
<keyword evidence="6" id="KW-0539">Nucleus</keyword>
<dbReference type="GO" id="GO:0005634">
    <property type="term" value="C:nucleus"/>
    <property type="evidence" value="ECO:0007669"/>
    <property type="project" value="UniProtKB-SubCell"/>
</dbReference>
<proteinExistence type="predicted"/>
<dbReference type="GeneID" id="114239293"/>
<feature type="binding site" evidence="8">
    <location>
        <position position="51"/>
    </location>
    <ligand>
        <name>Zn(2+)</name>
        <dbReference type="ChEBI" id="CHEBI:29105"/>
    </ligand>
</feature>
<dbReference type="OrthoDB" id="9411774at2759"/>
<dbReference type="Proteomes" id="UP000504629">
    <property type="component" value="Unplaced"/>
</dbReference>
<dbReference type="AlphaFoldDB" id="A0A6J2J7M1"/>
<keyword evidence="4 7" id="KW-0863">Zinc-finger</keyword>
<evidence type="ECO:0000256" key="4">
    <source>
        <dbReference type="ARBA" id="ARBA00022771"/>
    </source>
</evidence>
<feature type="domain" description="C2H2-type" evidence="10">
    <location>
        <begin position="195"/>
        <end position="222"/>
    </location>
</feature>
<dbReference type="SUPFAM" id="SSF57716">
    <property type="entry name" value="Glucocorticoid receptor-like (DNA-binding domain)"/>
    <property type="match status" value="1"/>
</dbReference>
<dbReference type="Pfam" id="PF00096">
    <property type="entry name" value="zf-C2H2"/>
    <property type="match status" value="5"/>
</dbReference>